<dbReference type="PANTHER" id="PTHR33198">
    <property type="entry name" value="ANK_REP_REGION DOMAIN-CONTAINING PROTEIN-RELATED"/>
    <property type="match status" value="1"/>
</dbReference>
<feature type="compositionally biased region" description="Low complexity" evidence="1">
    <location>
        <begin position="371"/>
        <end position="384"/>
    </location>
</feature>
<name>A0A6A4WK86_AMPAM</name>
<proteinExistence type="predicted"/>
<dbReference type="EMBL" id="VIIS01001042">
    <property type="protein sequence ID" value="KAF0302598.1"/>
    <property type="molecule type" value="Genomic_DNA"/>
</dbReference>
<reference evidence="2 3" key="1">
    <citation type="submission" date="2019-07" db="EMBL/GenBank/DDBJ databases">
        <title>Draft genome assembly of a fouling barnacle, Amphibalanus amphitrite (Darwin, 1854): The first reference genome for Thecostraca.</title>
        <authorList>
            <person name="Kim W."/>
        </authorList>
    </citation>
    <scope>NUCLEOTIDE SEQUENCE [LARGE SCALE GENOMIC DNA]</scope>
    <source>
        <strain evidence="2">SNU_AA5</strain>
        <tissue evidence="2">Soma without cirri and trophi</tissue>
    </source>
</reference>
<protein>
    <recommendedName>
        <fullName evidence="4">Retrotransposon gag domain-containing protein</fullName>
    </recommendedName>
</protein>
<accession>A0A6A4WK86</accession>
<dbReference type="AlphaFoldDB" id="A0A6A4WK86"/>
<gene>
    <name evidence="2" type="ORF">FJT64_025303</name>
</gene>
<keyword evidence="3" id="KW-1185">Reference proteome</keyword>
<feature type="region of interest" description="Disordered" evidence="1">
    <location>
        <begin position="316"/>
        <end position="420"/>
    </location>
</feature>
<organism evidence="2 3">
    <name type="scientific">Amphibalanus amphitrite</name>
    <name type="common">Striped barnacle</name>
    <name type="synonym">Balanus amphitrite</name>
    <dbReference type="NCBI Taxonomy" id="1232801"/>
    <lineage>
        <taxon>Eukaryota</taxon>
        <taxon>Metazoa</taxon>
        <taxon>Ecdysozoa</taxon>
        <taxon>Arthropoda</taxon>
        <taxon>Crustacea</taxon>
        <taxon>Multicrustacea</taxon>
        <taxon>Cirripedia</taxon>
        <taxon>Thoracica</taxon>
        <taxon>Thoracicalcarea</taxon>
        <taxon>Balanomorpha</taxon>
        <taxon>Balanoidea</taxon>
        <taxon>Balanidae</taxon>
        <taxon>Amphibalaninae</taxon>
        <taxon>Amphibalanus</taxon>
    </lineage>
</organism>
<feature type="compositionally biased region" description="Polar residues" evidence="1">
    <location>
        <begin position="386"/>
        <end position="395"/>
    </location>
</feature>
<dbReference type="PANTHER" id="PTHR33198:SF20">
    <property type="entry name" value="RETROTRANSPOSON GAG DOMAIN-CONTAINING PROTEIN"/>
    <property type="match status" value="1"/>
</dbReference>
<evidence type="ECO:0008006" key="4">
    <source>
        <dbReference type="Google" id="ProtNLM"/>
    </source>
</evidence>
<comment type="caution">
    <text evidence="2">The sequence shown here is derived from an EMBL/GenBank/DDBJ whole genome shotgun (WGS) entry which is preliminary data.</text>
</comment>
<dbReference type="Proteomes" id="UP000440578">
    <property type="component" value="Unassembled WGS sequence"/>
</dbReference>
<dbReference type="OrthoDB" id="6380665at2759"/>
<evidence type="ECO:0000313" key="3">
    <source>
        <dbReference type="Proteomes" id="UP000440578"/>
    </source>
</evidence>
<evidence type="ECO:0000256" key="1">
    <source>
        <dbReference type="SAM" id="MobiDB-lite"/>
    </source>
</evidence>
<sequence>MEGIRPPAPLLATPGKPLTSWSAWLSDFEVYAMAIGWTDWGEQRRQALLLHCVGQEARRLFRAECPTGVPSQGGVEPKFEGRAATMSLVDATVDVLSRLFEKKSDVITERVLFRKCTQGQTTVRTFLANLRERSQRCAFGALEDEMIRDQFLEGCSSARLRERLCREDDLTLPRLEVVALAEDQALERQQAVGRLQTAAAEREHAPVSVAATATKRYAHGTRSMTPLSRRKVGHFWRCCPKKGEKTAGEKPVASVQVLSVAVTSPTEDTRPYIQLKVAGKWLKFVVDSGIAELVGPSAYRLDSGALVHAERLTRWTGSPPTGLGDAEQPQLSDLPVVRSPPEPVDEPPAEATAAARTPEQRPDRQPDVPGSPSAAPAVDTAAATRSPASETSSSGFEGAQSDGHRTRSGRRVRAPVRWCP</sequence>
<evidence type="ECO:0000313" key="2">
    <source>
        <dbReference type="EMBL" id="KAF0302598.1"/>
    </source>
</evidence>